<dbReference type="PANTHER" id="PTHR34047:SF8">
    <property type="entry name" value="PROTEIN YKFC"/>
    <property type="match status" value="1"/>
</dbReference>
<feature type="domain" description="Reverse transcriptase" evidence="3">
    <location>
        <begin position="1"/>
        <end position="301"/>
    </location>
</feature>
<dbReference type="RefSeq" id="WP_099614516.1">
    <property type="nucleotide sequence ID" value="NZ_KZ319370.1"/>
</dbReference>
<evidence type="ECO:0000256" key="1">
    <source>
        <dbReference type="ARBA" id="ARBA00034120"/>
    </source>
</evidence>
<dbReference type="PROSITE" id="PS50878">
    <property type="entry name" value="RT_POL"/>
    <property type="match status" value="1"/>
</dbReference>
<dbReference type="PANTHER" id="PTHR34047">
    <property type="entry name" value="NUCLEAR INTRON MATURASE 1, MITOCHONDRIAL-RELATED"/>
    <property type="match status" value="1"/>
</dbReference>
<feature type="coiled-coil region" evidence="2">
    <location>
        <begin position="234"/>
        <end position="261"/>
    </location>
</feature>
<evidence type="ECO:0000313" key="5">
    <source>
        <dbReference type="Proteomes" id="UP000231409"/>
    </source>
</evidence>
<dbReference type="InterPro" id="IPR000477">
    <property type="entry name" value="RT_dom"/>
</dbReference>
<gene>
    <name evidence="4" type="ORF">CLH61_09740</name>
</gene>
<sequence length="538" mass="61050">MLKELLEKGYFPAELPAPFTTQEYAAAICSSSLPSGHPYVYGKKGPKYNSKSAVFNLARRGRLRRVLSVPNPINYYHVAKSIADNWVEIETHYKKSEQSLSRPVPDTYRALGWEKGFSELSSIKLRTRSASKYILKADISNFYPSIYTHSIPWALHSKPVAKGAFAFSASLGNQIDAHIRNCQEMQTKGVPIGPDVSFVIAEIVMTAIDEILVPVVGKKYHRYIDDFEFGCATLQEAEATLARLQEALEHFELTLNSSKTKILASPCYIDPVWIHDLKNYKFRNGKTQQRNDFLHYFDLVMDYLQKYPEEPIVKYAILRSASKIIHESNWGCYQSIILQWSIAEPGILPIALDFIRFYEKQGYAIDRDELKETLEFLISEHSPMGHTSEVSYAVFGMILFGLNFSDGIVGILSDIENPFVALLTLDARDQGLIPSTHTFSLWQSLMTPAELKTSNWLLAYEAFIKGWLPSATGVDYLSKDDGFKFLQAENVQFYDPRAISDYSPSEKYWALKDITPEQLKYIFEASNKSLQPTSYLGG</sequence>
<dbReference type="InterPro" id="IPR051083">
    <property type="entry name" value="GrpII_Intron_Splice-Mob/Def"/>
</dbReference>
<keyword evidence="2" id="KW-0175">Coiled coil</keyword>
<name>A0A2G1ULM0_9GAMM</name>
<dbReference type="CDD" id="cd01646">
    <property type="entry name" value="RT_Bac_retron_I"/>
    <property type="match status" value="1"/>
</dbReference>
<keyword evidence="5" id="KW-1185">Reference proteome</keyword>
<evidence type="ECO:0000313" key="4">
    <source>
        <dbReference type="EMBL" id="PHQ15391.1"/>
    </source>
</evidence>
<evidence type="ECO:0000259" key="3">
    <source>
        <dbReference type="PROSITE" id="PS50878"/>
    </source>
</evidence>
<dbReference type="InterPro" id="IPR043502">
    <property type="entry name" value="DNA/RNA_pol_sf"/>
</dbReference>
<dbReference type="EMBL" id="NTFH01000007">
    <property type="protein sequence ID" value="PHQ15391.1"/>
    <property type="molecule type" value="Genomic_DNA"/>
</dbReference>
<proteinExistence type="inferred from homology"/>
<dbReference type="Proteomes" id="UP000231409">
    <property type="component" value="Unassembled WGS sequence"/>
</dbReference>
<comment type="similarity">
    <text evidence="1">Belongs to the bacterial reverse transcriptase family.</text>
</comment>
<dbReference type="SUPFAM" id="SSF56672">
    <property type="entry name" value="DNA/RNA polymerases"/>
    <property type="match status" value="1"/>
</dbReference>
<accession>A0A2G1ULM0</accession>
<dbReference type="Pfam" id="PF00078">
    <property type="entry name" value="RVT_1"/>
    <property type="match status" value="1"/>
</dbReference>
<protein>
    <recommendedName>
        <fullName evidence="3">Reverse transcriptase domain-containing protein</fullName>
    </recommendedName>
</protein>
<organism evidence="4 5">
    <name type="scientific">Marinobacter profundi</name>
    <dbReference type="NCBI Taxonomy" id="2666256"/>
    <lineage>
        <taxon>Bacteria</taxon>
        <taxon>Pseudomonadati</taxon>
        <taxon>Pseudomonadota</taxon>
        <taxon>Gammaproteobacteria</taxon>
        <taxon>Pseudomonadales</taxon>
        <taxon>Marinobacteraceae</taxon>
        <taxon>Marinobacter</taxon>
    </lineage>
</organism>
<comment type="caution">
    <text evidence="4">The sequence shown here is derived from an EMBL/GenBank/DDBJ whole genome shotgun (WGS) entry which is preliminary data.</text>
</comment>
<reference evidence="4 5" key="1">
    <citation type="submission" date="2017-09" db="EMBL/GenBank/DDBJ databases">
        <title>The draft genome sequences of Marinobacter sp. PWS21.</title>
        <authorList>
            <person name="Cao J."/>
        </authorList>
    </citation>
    <scope>NUCLEOTIDE SEQUENCE [LARGE SCALE GENOMIC DNA]</scope>
    <source>
        <strain evidence="4 5">PWS21</strain>
    </source>
</reference>
<dbReference type="AlphaFoldDB" id="A0A2G1ULM0"/>
<evidence type="ECO:0000256" key="2">
    <source>
        <dbReference type="SAM" id="Coils"/>
    </source>
</evidence>